<dbReference type="InterPro" id="IPR012677">
    <property type="entry name" value="Nucleotide-bd_a/b_plait_sf"/>
</dbReference>
<dbReference type="Gene3D" id="3.30.70.330">
    <property type="match status" value="2"/>
</dbReference>
<accession>A0A2B4S726</accession>
<evidence type="ECO:0000256" key="3">
    <source>
        <dbReference type="SAM" id="MobiDB-lite"/>
    </source>
</evidence>
<protein>
    <submittedName>
        <fullName evidence="5">RNA-binding protein 34</fullName>
    </submittedName>
</protein>
<evidence type="ECO:0000259" key="4">
    <source>
        <dbReference type="PROSITE" id="PS50102"/>
    </source>
</evidence>
<dbReference type="CDD" id="cd12395">
    <property type="entry name" value="RRM2_RBM34"/>
    <property type="match status" value="1"/>
</dbReference>
<keyword evidence="6" id="KW-1185">Reference proteome</keyword>
<dbReference type="SMART" id="SM00360">
    <property type="entry name" value="RRM"/>
    <property type="match status" value="2"/>
</dbReference>
<organism evidence="5 6">
    <name type="scientific">Stylophora pistillata</name>
    <name type="common">Smooth cauliflower coral</name>
    <dbReference type="NCBI Taxonomy" id="50429"/>
    <lineage>
        <taxon>Eukaryota</taxon>
        <taxon>Metazoa</taxon>
        <taxon>Cnidaria</taxon>
        <taxon>Anthozoa</taxon>
        <taxon>Hexacorallia</taxon>
        <taxon>Scleractinia</taxon>
        <taxon>Astrocoeniina</taxon>
        <taxon>Pocilloporidae</taxon>
        <taxon>Stylophora</taxon>
    </lineage>
</organism>
<dbReference type="PROSITE" id="PS50102">
    <property type="entry name" value="RRM"/>
    <property type="match status" value="2"/>
</dbReference>
<dbReference type="Pfam" id="PF00076">
    <property type="entry name" value="RRM_1"/>
    <property type="match status" value="2"/>
</dbReference>
<reference evidence="6" key="1">
    <citation type="journal article" date="2017" name="bioRxiv">
        <title>Comparative analysis of the genomes of Stylophora pistillata and Acropora digitifera provides evidence for extensive differences between species of corals.</title>
        <authorList>
            <person name="Voolstra C.R."/>
            <person name="Li Y."/>
            <person name="Liew Y.J."/>
            <person name="Baumgarten S."/>
            <person name="Zoccola D."/>
            <person name="Flot J.-F."/>
            <person name="Tambutte S."/>
            <person name="Allemand D."/>
            <person name="Aranda M."/>
        </authorList>
    </citation>
    <scope>NUCLEOTIDE SEQUENCE [LARGE SCALE GENOMIC DNA]</scope>
</reference>
<proteinExistence type="predicted"/>
<gene>
    <name evidence="5" type="primary">Rbm34</name>
    <name evidence="5" type="ORF">AWC38_SpisGene11159</name>
</gene>
<sequence length="350" mass="39173">MATASASSSALVGYKVGEISKALHSKTESKTRADDKLNSLFSSAKIIQPEFEAIAPKTSKTSAGDAHKFKETGDQGFCSHSKKRKEVSSDDEDMMVKNTHKKCKKSSEAVENPERLARTVFVGNLPVTFTRKKLKQMFANYGDVESVRFRSVALAKPGLSRKVAMKKREFHPDRHNINAYVVFRERECAVKSLSSNGLDVGGFHIRVDITRKDIEHDHTRSIFVGNLPFDTEEEPLRQAFSECGEIEGVRIVRDSKTGAGKGFGFILFKERDGVMFALRRNKIEFQGRHLRIFPSTENPHLGQSKSLKNSKPVAYSFSGITSKKSTKHHCKGKKHGRGPARIMQKTRNKV</sequence>
<evidence type="ECO:0000313" key="6">
    <source>
        <dbReference type="Proteomes" id="UP000225706"/>
    </source>
</evidence>
<dbReference type="PANTHER" id="PTHR48025:SF1">
    <property type="entry name" value="RRM DOMAIN-CONTAINING PROTEIN"/>
    <property type="match status" value="1"/>
</dbReference>
<evidence type="ECO:0000256" key="1">
    <source>
        <dbReference type="ARBA" id="ARBA00022884"/>
    </source>
</evidence>
<dbReference type="AlphaFoldDB" id="A0A2B4S726"/>
<feature type="domain" description="RRM" evidence="4">
    <location>
        <begin position="118"/>
        <end position="212"/>
    </location>
</feature>
<dbReference type="PANTHER" id="PTHR48025">
    <property type="entry name" value="OS02G0815200 PROTEIN"/>
    <property type="match status" value="1"/>
</dbReference>
<dbReference type="SUPFAM" id="SSF54928">
    <property type="entry name" value="RNA-binding domain, RBD"/>
    <property type="match status" value="2"/>
</dbReference>
<feature type="region of interest" description="Disordered" evidence="3">
    <location>
        <begin position="324"/>
        <end position="350"/>
    </location>
</feature>
<dbReference type="GO" id="GO:0003729">
    <property type="term" value="F:mRNA binding"/>
    <property type="evidence" value="ECO:0007669"/>
    <property type="project" value="TreeGrafter"/>
</dbReference>
<dbReference type="STRING" id="50429.A0A2B4S726"/>
<comment type="caution">
    <text evidence="5">The sequence shown here is derived from an EMBL/GenBank/DDBJ whole genome shotgun (WGS) entry which is preliminary data.</text>
</comment>
<keyword evidence="1 2" id="KW-0694">RNA-binding</keyword>
<name>A0A2B4S726_STYPI</name>
<dbReference type="InterPro" id="IPR035979">
    <property type="entry name" value="RBD_domain_sf"/>
</dbReference>
<evidence type="ECO:0000313" key="5">
    <source>
        <dbReference type="EMBL" id="PFX24275.1"/>
    </source>
</evidence>
<dbReference type="Proteomes" id="UP000225706">
    <property type="component" value="Unassembled WGS sequence"/>
</dbReference>
<dbReference type="OrthoDB" id="442677at2759"/>
<dbReference type="EMBL" id="LSMT01000181">
    <property type="protein sequence ID" value="PFX24275.1"/>
    <property type="molecule type" value="Genomic_DNA"/>
</dbReference>
<dbReference type="InterPro" id="IPR050502">
    <property type="entry name" value="Euk_RNA-bind_prot"/>
</dbReference>
<dbReference type="InterPro" id="IPR034221">
    <property type="entry name" value="RBM34_RRM2"/>
</dbReference>
<dbReference type="CDD" id="cd12394">
    <property type="entry name" value="RRM1_RBM34"/>
    <property type="match status" value="1"/>
</dbReference>
<dbReference type="InterPro" id="IPR000504">
    <property type="entry name" value="RRM_dom"/>
</dbReference>
<feature type="region of interest" description="Disordered" evidence="3">
    <location>
        <begin position="70"/>
        <end position="92"/>
    </location>
</feature>
<feature type="domain" description="RRM" evidence="4">
    <location>
        <begin position="220"/>
        <end position="297"/>
    </location>
</feature>
<evidence type="ECO:0000256" key="2">
    <source>
        <dbReference type="PROSITE-ProRule" id="PRU00176"/>
    </source>
</evidence>